<accession>A0A835P6V4</accession>
<evidence type="ECO:0000313" key="1">
    <source>
        <dbReference type="EMBL" id="KAG0446983.1"/>
    </source>
</evidence>
<dbReference type="Proteomes" id="UP000639772">
    <property type="component" value="Unassembled WGS sequence"/>
</dbReference>
<sequence>TGQDDEPGLEAKLSHGKTYFFSSAKNSEMISSPQLEAGIMEYQYGRIDSIEKADDVTDWIQDMK</sequence>
<name>A0A835P6V4_VANPL</name>
<dbReference type="Proteomes" id="UP000636800">
    <property type="component" value="Unassembled WGS sequence"/>
</dbReference>
<protein>
    <submittedName>
        <fullName evidence="1">Uncharacterized protein</fullName>
    </submittedName>
</protein>
<dbReference type="AlphaFoldDB" id="A0A835P6V4"/>
<evidence type="ECO:0000313" key="3">
    <source>
        <dbReference type="Proteomes" id="UP000636800"/>
    </source>
</evidence>
<organism evidence="1 4">
    <name type="scientific">Vanilla planifolia</name>
    <name type="common">Vanilla</name>
    <dbReference type="NCBI Taxonomy" id="51239"/>
    <lineage>
        <taxon>Eukaryota</taxon>
        <taxon>Viridiplantae</taxon>
        <taxon>Streptophyta</taxon>
        <taxon>Embryophyta</taxon>
        <taxon>Tracheophyta</taxon>
        <taxon>Spermatophyta</taxon>
        <taxon>Magnoliopsida</taxon>
        <taxon>Liliopsida</taxon>
        <taxon>Asparagales</taxon>
        <taxon>Orchidaceae</taxon>
        <taxon>Vanilloideae</taxon>
        <taxon>Vanilleae</taxon>
        <taxon>Vanilla</taxon>
    </lineage>
</organism>
<dbReference type="EMBL" id="JADCNM010000518">
    <property type="protein sequence ID" value="KAG0446983.1"/>
    <property type="molecule type" value="Genomic_DNA"/>
</dbReference>
<proteinExistence type="predicted"/>
<comment type="caution">
    <text evidence="1">The sequence shown here is derived from an EMBL/GenBank/DDBJ whole genome shotgun (WGS) entry which is preliminary data.</text>
</comment>
<evidence type="ECO:0000313" key="4">
    <source>
        <dbReference type="Proteomes" id="UP000639772"/>
    </source>
</evidence>
<evidence type="ECO:0000313" key="2">
    <source>
        <dbReference type="EMBL" id="KAG0447036.1"/>
    </source>
</evidence>
<reference evidence="3 4" key="1">
    <citation type="journal article" date="2020" name="Nat. Food">
        <title>A phased Vanilla planifolia genome enables genetic improvement of flavour and production.</title>
        <authorList>
            <person name="Hasing T."/>
            <person name="Tang H."/>
            <person name="Brym M."/>
            <person name="Khazi F."/>
            <person name="Huang T."/>
            <person name="Chambers A.H."/>
        </authorList>
    </citation>
    <scope>NUCLEOTIDE SEQUENCE [LARGE SCALE GENOMIC DNA]</scope>
    <source>
        <tissue evidence="1">Leaf</tissue>
    </source>
</reference>
<dbReference type="EMBL" id="JADCNL010000517">
    <property type="protein sequence ID" value="KAG0447036.1"/>
    <property type="molecule type" value="Genomic_DNA"/>
</dbReference>
<feature type="non-terminal residue" evidence="1">
    <location>
        <position position="64"/>
    </location>
</feature>
<gene>
    <name evidence="1" type="ORF">HPP92_028555</name>
    <name evidence="2" type="ORF">HPP92_028561</name>
</gene>
<keyword evidence="3" id="KW-1185">Reference proteome</keyword>